<keyword evidence="3" id="KW-1185">Reference proteome</keyword>
<dbReference type="Gene3D" id="3.10.310.70">
    <property type="match status" value="1"/>
</dbReference>
<proteinExistence type="predicted"/>
<dbReference type="PANTHER" id="PTHR22642">
    <property type="entry name" value="IMIDAZOLONEPROPIONASE"/>
    <property type="match status" value="1"/>
</dbReference>
<dbReference type="InterPro" id="IPR032466">
    <property type="entry name" value="Metal_Hydrolase"/>
</dbReference>
<protein>
    <recommendedName>
        <fullName evidence="1">Amidohydrolase 3 domain-containing protein</fullName>
    </recommendedName>
</protein>
<dbReference type="InterPro" id="IPR013108">
    <property type="entry name" value="Amidohydro_3"/>
</dbReference>
<dbReference type="SUPFAM" id="SSF51556">
    <property type="entry name" value="Metallo-dependent hydrolases"/>
    <property type="match status" value="1"/>
</dbReference>
<dbReference type="Gene3D" id="2.30.40.10">
    <property type="entry name" value="Urease, subunit C, domain 1"/>
    <property type="match status" value="1"/>
</dbReference>
<name>A0A2M9B6B2_9ACTN</name>
<dbReference type="PANTHER" id="PTHR22642:SF2">
    <property type="entry name" value="PROTEIN LONG AFTER FAR-RED 3"/>
    <property type="match status" value="1"/>
</dbReference>
<organism evidence="2 3">
    <name type="scientific">Mumia flava</name>
    <dbReference type="NCBI Taxonomy" id="1348852"/>
    <lineage>
        <taxon>Bacteria</taxon>
        <taxon>Bacillati</taxon>
        <taxon>Actinomycetota</taxon>
        <taxon>Actinomycetes</taxon>
        <taxon>Propionibacteriales</taxon>
        <taxon>Nocardioidaceae</taxon>
        <taxon>Mumia</taxon>
    </lineage>
</organism>
<sequence>MIARTTRTVYRDVRLLGSDTPAVVATNGETLGWIGAQHDAPSWLDDADETVHARGALLTPGFVDAHVHLAMTGQALRTLDLTGAASLAEALERLRAHLASSDDDVVHGYGWDDTAWPDGPPTRTALDRVAGSRAVYLARVDAHSAVVSSALADRIDRIERCDGWSADGRVERAAHHRVRDLLHQHRSPAQRTEAIRTALDAFAAQGVVSVHEMGAPSLSPLDDFSLIREVRAESPRPHVATYWGEPGAYELAQELGLDGLAGDLNVDGSLGSRTAALHEPYDDAPGTCGHLYLDAGAVAEHVIGCTRAGVQAGFHVIGDRAASVAVEGLRRARDELGTSRVRAARHRLEHLEMPAPADLELLAQLGVTASVQPVFEATWGGDDGMYAERLGRPRARATNPFATMATIGVRMAFGSDAPVTRPDPWGALAAATGAAQGRRVPLDVAVAAATVGGWAACGHPSAGRLRTGAPAHLALWETPDADGDAAAAALAGGARCVRTVVSGRVVHDTPSD</sequence>
<reference evidence="2 3" key="1">
    <citation type="submission" date="2017-11" db="EMBL/GenBank/DDBJ databases">
        <title>Genomic Encyclopedia of Archaeal and Bacterial Type Strains, Phase II (KMG-II): From Individual Species to Whole Genera.</title>
        <authorList>
            <person name="Goeker M."/>
        </authorList>
    </citation>
    <scope>NUCLEOTIDE SEQUENCE [LARGE SCALE GENOMIC DNA]</scope>
    <source>
        <strain evidence="2 3">DSM 27763</strain>
    </source>
</reference>
<dbReference type="RefSeq" id="WP_157805181.1">
    <property type="nucleotide sequence ID" value="NZ_PGEZ01000002.1"/>
</dbReference>
<dbReference type="Pfam" id="PF07969">
    <property type="entry name" value="Amidohydro_3"/>
    <property type="match status" value="1"/>
</dbReference>
<dbReference type="SUPFAM" id="SSF51338">
    <property type="entry name" value="Composite domain of metallo-dependent hydrolases"/>
    <property type="match status" value="1"/>
</dbReference>
<accession>A0A2M9B6B2</accession>
<dbReference type="Proteomes" id="UP000230842">
    <property type="component" value="Unassembled WGS sequence"/>
</dbReference>
<feature type="domain" description="Amidohydrolase 3" evidence="1">
    <location>
        <begin position="49"/>
        <end position="507"/>
    </location>
</feature>
<dbReference type="InterPro" id="IPR011059">
    <property type="entry name" value="Metal-dep_hydrolase_composite"/>
</dbReference>
<gene>
    <name evidence="2" type="ORF">CLV56_2969</name>
</gene>
<comment type="caution">
    <text evidence="2">The sequence shown here is derived from an EMBL/GenBank/DDBJ whole genome shotgun (WGS) entry which is preliminary data.</text>
</comment>
<evidence type="ECO:0000259" key="1">
    <source>
        <dbReference type="Pfam" id="PF07969"/>
    </source>
</evidence>
<dbReference type="OrthoDB" id="3173428at2"/>
<dbReference type="Gene3D" id="3.20.20.140">
    <property type="entry name" value="Metal-dependent hydrolases"/>
    <property type="match status" value="1"/>
</dbReference>
<dbReference type="GO" id="GO:0016810">
    <property type="term" value="F:hydrolase activity, acting on carbon-nitrogen (but not peptide) bonds"/>
    <property type="evidence" value="ECO:0007669"/>
    <property type="project" value="InterPro"/>
</dbReference>
<dbReference type="EMBL" id="PGEZ01000002">
    <property type="protein sequence ID" value="PJJ53480.1"/>
    <property type="molecule type" value="Genomic_DNA"/>
</dbReference>
<evidence type="ECO:0000313" key="2">
    <source>
        <dbReference type="EMBL" id="PJJ53480.1"/>
    </source>
</evidence>
<dbReference type="AlphaFoldDB" id="A0A2M9B6B2"/>
<evidence type="ECO:0000313" key="3">
    <source>
        <dbReference type="Proteomes" id="UP000230842"/>
    </source>
</evidence>